<keyword evidence="9" id="KW-0718">Serine biosynthesis</keyword>
<dbReference type="InterPro" id="IPR004469">
    <property type="entry name" value="PSP"/>
</dbReference>
<dbReference type="SFLD" id="SFLDG01137">
    <property type="entry name" value="C1.6.1:_Phosphoserine_Phosphat"/>
    <property type="match status" value="1"/>
</dbReference>
<evidence type="ECO:0000256" key="5">
    <source>
        <dbReference type="ARBA" id="ARBA00022605"/>
    </source>
</evidence>
<dbReference type="SFLD" id="SFLDG01136">
    <property type="entry name" value="C1.6:_Phosphoserine_Phosphatas"/>
    <property type="match status" value="1"/>
</dbReference>
<evidence type="ECO:0000256" key="9">
    <source>
        <dbReference type="ARBA" id="ARBA00023299"/>
    </source>
</evidence>
<evidence type="ECO:0000256" key="13">
    <source>
        <dbReference type="PIRSR" id="PIRSR604469-1"/>
    </source>
</evidence>
<comment type="similarity">
    <text evidence="3">Belongs to the HAD-like hydrolase superfamily. SerB family.</text>
</comment>
<evidence type="ECO:0000313" key="14">
    <source>
        <dbReference type="EMBL" id="MBB5616750.1"/>
    </source>
</evidence>
<dbReference type="GO" id="GO:0036424">
    <property type="term" value="F:L-phosphoserine phosphatase activity"/>
    <property type="evidence" value="ECO:0007669"/>
    <property type="project" value="InterPro"/>
</dbReference>
<dbReference type="EMBL" id="JACHBS010000001">
    <property type="protein sequence ID" value="MBB5616750.1"/>
    <property type="molecule type" value="Genomic_DNA"/>
</dbReference>
<evidence type="ECO:0000256" key="2">
    <source>
        <dbReference type="ARBA" id="ARBA00005135"/>
    </source>
</evidence>
<evidence type="ECO:0000256" key="7">
    <source>
        <dbReference type="ARBA" id="ARBA00022801"/>
    </source>
</evidence>
<dbReference type="Proteomes" id="UP000552883">
    <property type="component" value="Unassembled WGS sequence"/>
</dbReference>
<dbReference type="UniPathway" id="UPA00135">
    <property type="reaction ID" value="UER00198"/>
</dbReference>
<evidence type="ECO:0000256" key="12">
    <source>
        <dbReference type="ARBA" id="ARBA00048523"/>
    </source>
</evidence>
<keyword evidence="6" id="KW-0479">Metal-binding</keyword>
<dbReference type="InterPro" id="IPR023214">
    <property type="entry name" value="HAD_sf"/>
</dbReference>
<dbReference type="SFLD" id="SFLDS00003">
    <property type="entry name" value="Haloacid_Dehalogenase"/>
    <property type="match status" value="1"/>
</dbReference>
<dbReference type="GO" id="GO:0006564">
    <property type="term" value="P:L-serine biosynthetic process"/>
    <property type="evidence" value="ECO:0007669"/>
    <property type="project" value="UniProtKB-KW"/>
</dbReference>
<evidence type="ECO:0000256" key="10">
    <source>
        <dbReference type="ARBA" id="ARBA00031693"/>
    </source>
</evidence>
<feature type="active site" description="Proton donor" evidence="13">
    <location>
        <position position="11"/>
    </location>
</feature>
<dbReference type="SFLD" id="SFLDF00029">
    <property type="entry name" value="phosphoserine_phosphatase"/>
    <property type="match status" value="1"/>
</dbReference>
<feature type="active site" description="Nucleophile" evidence="13">
    <location>
        <position position="9"/>
    </location>
</feature>
<evidence type="ECO:0000256" key="8">
    <source>
        <dbReference type="ARBA" id="ARBA00022842"/>
    </source>
</evidence>
<proteinExistence type="inferred from homology"/>
<comment type="pathway">
    <text evidence="2">Amino-acid biosynthesis; L-serine biosynthesis; L-serine from 3-phospho-D-glycerate: step 3/3.</text>
</comment>
<organism evidence="14 15">
    <name type="scientific">Microcella frigidaquae</name>
    <dbReference type="NCBI Taxonomy" id="424758"/>
    <lineage>
        <taxon>Bacteria</taxon>
        <taxon>Bacillati</taxon>
        <taxon>Actinomycetota</taxon>
        <taxon>Actinomycetes</taxon>
        <taxon>Micrococcales</taxon>
        <taxon>Microbacteriaceae</taxon>
        <taxon>Microcella</taxon>
    </lineage>
</organism>
<keyword evidence="8" id="KW-0460">Magnesium</keyword>
<dbReference type="Pfam" id="PF12710">
    <property type="entry name" value="HAD"/>
    <property type="match status" value="1"/>
</dbReference>
<comment type="caution">
    <text evidence="14">The sequence shown here is derived from an EMBL/GenBank/DDBJ whole genome shotgun (WGS) entry which is preliminary data.</text>
</comment>
<comment type="cofactor">
    <cofactor evidence="1">
        <name>Mg(2+)</name>
        <dbReference type="ChEBI" id="CHEBI:18420"/>
    </cofactor>
</comment>
<keyword evidence="5" id="KW-0028">Amino-acid biosynthesis</keyword>
<name>A0A840X305_9MICO</name>
<keyword evidence="7 14" id="KW-0378">Hydrolase</keyword>
<gene>
    <name evidence="14" type="ORF">BJ959_000246</name>
</gene>
<dbReference type="GO" id="GO:0000287">
    <property type="term" value="F:magnesium ion binding"/>
    <property type="evidence" value="ECO:0007669"/>
    <property type="project" value="TreeGrafter"/>
</dbReference>
<dbReference type="RefSeq" id="WP_153981080.1">
    <property type="nucleotide sequence ID" value="NZ_BAAANZ010000001.1"/>
</dbReference>
<reference evidence="14 15" key="1">
    <citation type="submission" date="2020-08" db="EMBL/GenBank/DDBJ databases">
        <title>Sequencing the genomes of 1000 actinobacteria strains.</title>
        <authorList>
            <person name="Klenk H.-P."/>
        </authorList>
    </citation>
    <scope>NUCLEOTIDE SEQUENCE [LARGE SCALE GENOMIC DNA]</scope>
    <source>
        <strain evidence="14 15">DSM 23889</strain>
    </source>
</reference>
<keyword evidence="15" id="KW-1185">Reference proteome</keyword>
<dbReference type="NCBIfam" id="TIGR01488">
    <property type="entry name" value="HAD-SF-IB"/>
    <property type="match status" value="1"/>
</dbReference>
<dbReference type="PANTHER" id="PTHR43344">
    <property type="entry name" value="PHOSPHOSERINE PHOSPHATASE"/>
    <property type="match status" value="1"/>
</dbReference>
<sequence>MASLLVVLDVDSTLIEEEAIELLAEEAGSGAAVAAVTARAMAGELDFATSLTERVATLVGLDEGVFARVAPRITLTRGARELVAGVHAVGGCVAVVSGGFHELLDPLAADLGLDAHRANRLAIEGGRLTGRTTGPVIDAAAKAEALREWAERFDVPLARTVAVGDGANDLAMMAAAGLSIAFDAKPIVRGAAHVSLVERDLAAVLGVLGLRG</sequence>
<evidence type="ECO:0000256" key="11">
    <source>
        <dbReference type="ARBA" id="ARBA00048138"/>
    </source>
</evidence>
<comment type="catalytic activity">
    <reaction evidence="12">
        <text>O-phospho-D-serine + H2O = D-serine + phosphate</text>
        <dbReference type="Rhea" id="RHEA:24873"/>
        <dbReference type="ChEBI" id="CHEBI:15377"/>
        <dbReference type="ChEBI" id="CHEBI:35247"/>
        <dbReference type="ChEBI" id="CHEBI:43474"/>
        <dbReference type="ChEBI" id="CHEBI:58680"/>
        <dbReference type="EC" id="3.1.3.3"/>
    </reaction>
</comment>
<dbReference type="EC" id="3.1.3.3" evidence="4"/>
<dbReference type="AlphaFoldDB" id="A0A840X305"/>
<dbReference type="GO" id="GO:0005737">
    <property type="term" value="C:cytoplasm"/>
    <property type="evidence" value="ECO:0007669"/>
    <property type="project" value="TreeGrafter"/>
</dbReference>
<dbReference type="InterPro" id="IPR036412">
    <property type="entry name" value="HAD-like_sf"/>
</dbReference>
<dbReference type="OrthoDB" id="9792539at2"/>
<accession>A0A840X305</accession>
<evidence type="ECO:0000256" key="6">
    <source>
        <dbReference type="ARBA" id="ARBA00022723"/>
    </source>
</evidence>
<dbReference type="Gene3D" id="3.40.50.1000">
    <property type="entry name" value="HAD superfamily/HAD-like"/>
    <property type="match status" value="1"/>
</dbReference>
<dbReference type="InterPro" id="IPR050582">
    <property type="entry name" value="HAD-like_SerB"/>
</dbReference>
<evidence type="ECO:0000256" key="4">
    <source>
        <dbReference type="ARBA" id="ARBA00012640"/>
    </source>
</evidence>
<evidence type="ECO:0000313" key="15">
    <source>
        <dbReference type="Proteomes" id="UP000552883"/>
    </source>
</evidence>
<protein>
    <recommendedName>
        <fullName evidence="4">phosphoserine phosphatase</fullName>
        <ecNumber evidence="4">3.1.3.3</ecNumber>
    </recommendedName>
    <alternativeName>
        <fullName evidence="10">O-phosphoserine phosphohydrolase</fullName>
    </alternativeName>
</protein>
<dbReference type="PANTHER" id="PTHR43344:SF2">
    <property type="entry name" value="PHOSPHOSERINE PHOSPHATASE"/>
    <property type="match status" value="1"/>
</dbReference>
<dbReference type="SUPFAM" id="SSF56784">
    <property type="entry name" value="HAD-like"/>
    <property type="match status" value="1"/>
</dbReference>
<evidence type="ECO:0000256" key="3">
    <source>
        <dbReference type="ARBA" id="ARBA00009184"/>
    </source>
</evidence>
<evidence type="ECO:0000256" key="1">
    <source>
        <dbReference type="ARBA" id="ARBA00001946"/>
    </source>
</evidence>
<comment type="catalytic activity">
    <reaction evidence="11">
        <text>O-phospho-L-serine + H2O = L-serine + phosphate</text>
        <dbReference type="Rhea" id="RHEA:21208"/>
        <dbReference type="ChEBI" id="CHEBI:15377"/>
        <dbReference type="ChEBI" id="CHEBI:33384"/>
        <dbReference type="ChEBI" id="CHEBI:43474"/>
        <dbReference type="ChEBI" id="CHEBI:57524"/>
        <dbReference type="EC" id="3.1.3.3"/>
    </reaction>
</comment>
<dbReference type="NCBIfam" id="TIGR00338">
    <property type="entry name" value="serB"/>
    <property type="match status" value="1"/>
</dbReference>